<evidence type="ECO:0008006" key="4">
    <source>
        <dbReference type="Google" id="ProtNLM"/>
    </source>
</evidence>
<keyword evidence="3" id="KW-1185">Reference proteome</keyword>
<gene>
    <name evidence="2" type="ORF">SAMN04487865_1001111</name>
</gene>
<sequence>METIANVLKTVAKVFYEQTEITQDVYADLLQVSYTDKVEDEADEMTVTLKDETGKWAGSWSPERGASVRMVIATESRGALETGKMMIDSLRTSGSPRVFEFSAVSIPLDNTIRRTPKNRSFETATLQTIASQIASESNLEFFWDCEDDPKYDRTEQKSESDLAFLQRLCKDAGLSVKVSAEKLVIFDQKSYENKTPVKTFILGESPILSWSFQSQQSQRYRSCTITWRNIKAKTRTSAVANNNQSATADLYKGDNPKKGTQSTKTEDNEYTYVDESVEESGQCYILKKRATSSAEAERMAKAKLRELNLRQTTGSLSVIGDPLLCAGSVIKLLGFGAFDGNFIIESANHSISNSGYTTSVDLRRVNEKY</sequence>
<dbReference type="Gene3D" id="2.30.110.50">
    <property type="match status" value="1"/>
</dbReference>
<dbReference type="EMBL" id="FOSF01000001">
    <property type="protein sequence ID" value="SFJ74137.1"/>
    <property type="molecule type" value="Genomic_DNA"/>
</dbReference>
<feature type="region of interest" description="Disordered" evidence="1">
    <location>
        <begin position="245"/>
        <end position="266"/>
    </location>
</feature>
<evidence type="ECO:0000256" key="1">
    <source>
        <dbReference type="SAM" id="MobiDB-lite"/>
    </source>
</evidence>
<evidence type="ECO:0000313" key="2">
    <source>
        <dbReference type="EMBL" id="SFJ74137.1"/>
    </source>
</evidence>
<accession>A0A662Z665</accession>
<proteinExistence type="predicted"/>
<dbReference type="AlphaFoldDB" id="A0A662Z665"/>
<dbReference type="Gene3D" id="4.10.220.110">
    <property type="match status" value="1"/>
</dbReference>
<dbReference type="SUPFAM" id="SSF69279">
    <property type="entry name" value="Phage tail proteins"/>
    <property type="match status" value="1"/>
</dbReference>
<dbReference type="RefSeq" id="WP_074837955.1">
    <property type="nucleotide sequence ID" value="NZ_CP047056.1"/>
</dbReference>
<organism evidence="2 3">
    <name type="scientific">Succinivibrio dextrinosolvens</name>
    <dbReference type="NCBI Taxonomy" id="83771"/>
    <lineage>
        <taxon>Bacteria</taxon>
        <taxon>Pseudomonadati</taxon>
        <taxon>Pseudomonadota</taxon>
        <taxon>Gammaproteobacteria</taxon>
        <taxon>Aeromonadales</taxon>
        <taxon>Succinivibrionaceae</taxon>
        <taxon>Succinivibrio</taxon>
    </lineage>
</organism>
<name>A0A662Z665_9GAMM</name>
<evidence type="ECO:0000313" key="3">
    <source>
        <dbReference type="Proteomes" id="UP000243374"/>
    </source>
</evidence>
<reference evidence="2 3" key="1">
    <citation type="submission" date="2016-10" db="EMBL/GenBank/DDBJ databases">
        <authorList>
            <person name="Varghese N."/>
            <person name="Submissions S."/>
        </authorList>
    </citation>
    <scope>NUCLEOTIDE SEQUENCE [LARGE SCALE GENOMIC DNA]</scope>
    <source>
        <strain evidence="2 3">22B</strain>
    </source>
</reference>
<protein>
    <recommendedName>
        <fullName evidence="4">Phage protein D</fullName>
    </recommendedName>
</protein>
<dbReference type="OrthoDB" id="4070623at2"/>
<dbReference type="Proteomes" id="UP000243374">
    <property type="component" value="Unassembled WGS sequence"/>
</dbReference>
<dbReference type="Pfam" id="PF05954">
    <property type="entry name" value="Phage_GPD"/>
    <property type="match status" value="1"/>
</dbReference>
<dbReference type="Gene3D" id="3.55.50.10">
    <property type="entry name" value="Baseplate protein-like domains"/>
    <property type="match status" value="1"/>
</dbReference>